<evidence type="ECO:0000256" key="1">
    <source>
        <dbReference type="ARBA" id="ARBA00012513"/>
    </source>
</evidence>
<keyword evidence="3" id="KW-0808">Transferase</keyword>
<protein>
    <recommendedName>
        <fullName evidence="1">non-specific serine/threonine protein kinase</fullName>
        <ecNumber evidence="1">2.7.11.1</ecNumber>
    </recommendedName>
</protein>
<keyword evidence="2 10" id="KW-0723">Serine/threonine-protein kinase</keyword>
<evidence type="ECO:0000256" key="10">
    <source>
        <dbReference type="RuleBase" id="RU000304"/>
    </source>
</evidence>
<dbReference type="EC" id="2.7.11.1" evidence="1"/>
<organism evidence="12 13">
    <name type="scientific">Blepharisma stoltei</name>
    <dbReference type="NCBI Taxonomy" id="1481888"/>
    <lineage>
        <taxon>Eukaryota</taxon>
        <taxon>Sar</taxon>
        <taxon>Alveolata</taxon>
        <taxon>Ciliophora</taxon>
        <taxon>Postciliodesmatophora</taxon>
        <taxon>Heterotrichea</taxon>
        <taxon>Heterotrichida</taxon>
        <taxon>Blepharismidae</taxon>
        <taxon>Blepharisma</taxon>
    </lineage>
</organism>
<accession>A0AAU9KDL6</accession>
<keyword evidence="5" id="KW-0418">Kinase</keyword>
<dbReference type="Proteomes" id="UP001162131">
    <property type="component" value="Unassembled WGS sequence"/>
</dbReference>
<evidence type="ECO:0000313" key="13">
    <source>
        <dbReference type="Proteomes" id="UP001162131"/>
    </source>
</evidence>
<feature type="domain" description="Protein kinase" evidence="11">
    <location>
        <begin position="10"/>
        <end position="287"/>
    </location>
</feature>
<reference evidence="12" key="1">
    <citation type="submission" date="2021-09" db="EMBL/GenBank/DDBJ databases">
        <authorList>
            <consortium name="AG Swart"/>
            <person name="Singh M."/>
            <person name="Singh A."/>
            <person name="Seah K."/>
            <person name="Emmerich C."/>
        </authorList>
    </citation>
    <scope>NUCLEOTIDE SEQUENCE</scope>
    <source>
        <strain evidence="12">ATCC30299</strain>
    </source>
</reference>
<evidence type="ECO:0000256" key="4">
    <source>
        <dbReference type="ARBA" id="ARBA00022741"/>
    </source>
</evidence>
<name>A0AAU9KDL6_9CILI</name>
<dbReference type="PROSITE" id="PS00107">
    <property type="entry name" value="PROTEIN_KINASE_ATP"/>
    <property type="match status" value="1"/>
</dbReference>
<evidence type="ECO:0000256" key="8">
    <source>
        <dbReference type="ARBA" id="ARBA00048679"/>
    </source>
</evidence>
<comment type="caution">
    <text evidence="12">The sequence shown here is derived from an EMBL/GenBank/DDBJ whole genome shotgun (WGS) entry which is preliminary data.</text>
</comment>
<evidence type="ECO:0000313" key="12">
    <source>
        <dbReference type="EMBL" id="CAG9333706.1"/>
    </source>
</evidence>
<evidence type="ECO:0000256" key="5">
    <source>
        <dbReference type="ARBA" id="ARBA00022777"/>
    </source>
</evidence>
<comment type="catalytic activity">
    <reaction evidence="8">
        <text>L-seryl-[protein] + ATP = O-phospho-L-seryl-[protein] + ADP + H(+)</text>
        <dbReference type="Rhea" id="RHEA:17989"/>
        <dbReference type="Rhea" id="RHEA-COMP:9863"/>
        <dbReference type="Rhea" id="RHEA-COMP:11604"/>
        <dbReference type="ChEBI" id="CHEBI:15378"/>
        <dbReference type="ChEBI" id="CHEBI:29999"/>
        <dbReference type="ChEBI" id="CHEBI:30616"/>
        <dbReference type="ChEBI" id="CHEBI:83421"/>
        <dbReference type="ChEBI" id="CHEBI:456216"/>
        <dbReference type="EC" id="2.7.11.1"/>
    </reaction>
</comment>
<dbReference type="Gene3D" id="1.10.510.10">
    <property type="entry name" value="Transferase(Phosphotransferase) domain 1"/>
    <property type="match status" value="1"/>
</dbReference>
<dbReference type="InterPro" id="IPR000719">
    <property type="entry name" value="Prot_kinase_dom"/>
</dbReference>
<dbReference type="PANTHER" id="PTHR43895">
    <property type="entry name" value="CALCIUM/CALMODULIN-DEPENDENT PROTEIN KINASE KINASE-RELATED"/>
    <property type="match status" value="1"/>
</dbReference>
<gene>
    <name evidence="12" type="ORF">BSTOLATCC_MIC59522</name>
</gene>
<proteinExistence type="inferred from homology"/>
<comment type="catalytic activity">
    <reaction evidence="7">
        <text>L-threonyl-[protein] + ATP = O-phospho-L-threonyl-[protein] + ADP + H(+)</text>
        <dbReference type="Rhea" id="RHEA:46608"/>
        <dbReference type="Rhea" id="RHEA-COMP:11060"/>
        <dbReference type="Rhea" id="RHEA-COMP:11605"/>
        <dbReference type="ChEBI" id="CHEBI:15378"/>
        <dbReference type="ChEBI" id="CHEBI:30013"/>
        <dbReference type="ChEBI" id="CHEBI:30616"/>
        <dbReference type="ChEBI" id="CHEBI:61977"/>
        <dbReference type="ChEBI" id="CHEBI:456216"/>
        <dbReference type="EC" id="2.7.11.1"/>
    </reaction>
</comment>
<keyword evidence="6 9" id="KW-0067">ATP-binding</keyword>
<dbReference type="InterPro" id="IPR011009">
    <property type="entry name" value="Kinase-like_dom_sf"/>
</dbReference>
<dbReference type="EMBL" id="CAJZBQ010000057">
    <property type="protein sequence ID" value="CAG9333706.1"/>
    <property type="molecule type" value="Genomic_DNA"/>
</dbReference>
<evidence type="ECO:0000256" key="6">
    <source>
        <dbReference type="ARBA" id="ARBA00022840"/>
    </source>
</evidence>
<dbReference type="GO" id="GO:0007165">
    <property type="term" value="P:signal transduction"/>
    <property type="evidence" value="ECO:0007669"/>
    <property type="project" value="TreeGrafter"/>
</dbReference>
<dbReference type="PROSITE" id="PS00108">
    <property type="entry name" value="PROTEIN_KINASE_ST"/>
    <property type="match status" value="1"/>
</dbReference>
<dbReference type="AlphaFoldDB" id="A0AAU9KDL6"/>
<comment type="similarity">
    <text evidence="10">Belongs to the protein kinase superfamily.</text>
</comment>
<dbReference type="InterPro" id="IPR008271">
    <property type="entry name" value="Ser/Thr_kinase_AS"/>
</dbReference>
<dbReference type="PANTHER" id="PTHR43895:SF32">
    <property type="entry name" value="SERINE_THREONINE-PROTEIN KINASE CHK1"/>
    <property type="match status" value="1"/>
</dbReference>
<keyword evidence="13" id="KW-1185">Reference proteome</keyword>
<sequence>MTNKSTLDDYTILEKIGSGLTAKVKVVRDSESGEVYAAKIYRSKSCEASSRNIIRTADNEIANLQQISHPNVIKLICSNKSGEYVKKSGERYSCAYIVMEFCPNGNFYETIRNIGRFNENISRFYFHQLINAIDAAHQRHIVHRDLKLENLLLDGDYNLKVTDFGFSASVFDKDGSRMLRTHLGTEGYMAPELYMNINYYGESVDVFAAGVILFIFRSVNPPFSRANMSDRIYEILVKNPKKFWGLYSRNKPQNYYSEEFKSLIMGMLHPNPERRFTIYDIKNHPWYNGPIASLEEVQSIFRRNA</sequence>
<evidence type="ECO:0000259" key="11">
    <source>
        <dbReference type="PROSITE" id="PS50011"/>
    </source>
</evidence>
<keyword evidence="4 9" id="KW-0547">Nucleotide-binding</keyword>
<dbReference type="InterPro" id="IPR017441">
    <property type="entry name" value="Protein_kinase_ATP_BS"/>
</dbReference>
<dbReference type="GO" id="GO:0005524">
    <property type="term" value="F:ATP binding"/>
    <property type="evidence" value="ECO:0007669"/>
    <property type="project" value="UniProtKB-UniRule"/>
</dbReference>
<evidence type="ECO:0000256" key="2">
    <source>
        <dbReference type="ARBA" id="ARBA00022527"/>
    </source>
</evidence>
<feature type="binding site" evidence="9">
    <location>
        <position position="39"/>
    </location>
    <ligand>
        <name>ATP</name>
        <dbReference type="ChEBI" id="CHEBI:30616"/>
    </ligand>
</feature>
<dbReference type="SMART" id="SM00220">
    <property type="entry name" value="S_TKc"/>
    <property type="match status" value="1"/>
</dbReference>
<dbReference type="PROSITE" id="PS50011">
    <property type="entry name" value="PROTEIN_KINASE_DOM"/>
    <property type="match status" value="1"/>
</dbReference>
<dbReference type="Pfam" id="PF00069">
    <property type="entry name" value="Pkinase"/>
    <property type="match status" value="1"/>
</dbReference>
<evidence type="ECO:0000256" key="7">
    <source>
        <dbReference type="ARBA" id="ARBA00047899"/>
    </source>
</evidence>
<dbReference type="GO" id="GO:0004674">
    <property type="term" value="F:protein serine/threonine kinase activity"/>
    <property type="evidence" value="ECO:0007669"/>
    <property type="project" value="UniProtKB-KW"/>
</dbReference>
<evidence type="ECO:0000256" key="3">
    <source>
        <dbReference type="ARBA" id="ARBA00022679"/>
    </source>
</evidence>
<evidence type="ECO:0000256" key="9">
    <source>
        <dbReference type="PROSITE-ProRule" id="PRU10141"/>
    </source>
</evidence>
<dbReference type="SUPFAM" id="SSF56112">
    <property type="entry name" value="Protein kinase-like (PK-like)"/>
    <property type="match status" value="1"/>
</dbReference>